<name>A0ABW2UV03_9BACI</name>
<proteinExistence type="predicted"/>
<gene>
    <name evidence="2" type="ORF">ACFQU8_06105</name>
</gene>
<accession>A0ABW2UV03</accession>
<reference evidence="3" key="1">
    <citation type="journal article" date="2019" name="Int. J. Syst. Evol. Microbiol.">
        <title>The Global Catalogue of Microorganisms (GCM) 10K type strain sequencing project: providing services to taxonomists for standard genome sequencing and annotation.</title>
        <authorList>
            <consortium name="The Broad Institute Genomics Platform"/>
            <consortium name="The Broad Institute Genome Sequencing Center for Infectious Disease"/>
            <person name="Wu L."/>
            <person name="Ma J."/>
        </authorList>
    </citation>
    <scope>NUCLEOTIDE SEQUENCE [LARGE SCALE GENOMIC DNA]</scope>
    <source>
        <strain evidence="3">JCM 30234</strain>
    </source>
</reference>
<comment type="caution">
    <text evidence="2">The sequence shown here is derived from an EMBL/GenBank/DDBJ whole genome shotgun (WGS) entry which is preliminary data.</text>
</comment>
<sequence length="78" mass="8630">MEQEEKQDNIEVWEDYVNIKDLVLSLVVCSLTSVGGYIIAPAGQQPLIFGLVGAVLGFIISTILIKPKRQFSYTNDEA</sequence>
<evidence type="ECO:0000313" key="2">
    <source>
        <dbReference type="EMBL" id="MFC7746808.1"/>
    </source>
</evidence>
<keyword evidence="1" id="KW-1133">Transmembrane helix</keyword>
<dbReference type="RefSeq" id="WP_382358314.1">
    <property type="nucleotide sequence ID" value="NZ_JBHTGR010000010.1"/>
</dbReference>
<dbReference type="Proteomes" id="UP001596620">
    <property type="component" value="Unassembled WGS sequence"/>
</dbReference>
<keyword evidence="1" id="KW-0472">Membrane</keyword>
<keyword evidence="1" id="KW-0812">Transmembrane</keyword>
<feature type="transmembrane region" description="Helical" evidence="1">
    <location>
        <begin position="21"/>
        <end position="40"/>
    </location>
</feature>
<evidence type="ECO:0008006" key="4">
    <source>
        <dbReference type="Google" id="ProtNLM"/>
    </source>
</evidence>
<protein>
    <recommendedName>
        <fullName evidence="4">Heme ABC transporter</fullName>
    </recommendedName>
</protein>
<evidence type="ECO:0000313" key="3">
    <source>
        <dbReference type="Proteomes" id="UP001596620"/>
    </source>
</evidence>
<keyword evidence="3" id="KW-1185">Reference proteome</keyword>
<evidence type="ECO:0000256" key="1">
    <source>
        <dbReference type="SAM" id="Phobius"/>
    </source>
</evidence>
<feature type="transmembrane region" description="Helical" evidence="1">
    <location>
        <begin position="46"/>
        <end position="65"/>
    </location>
</feature>
<dbReference type="EMBL" id="JBHTGR010000010">
    <property type="protein sequence ID" value="MFC7746808.1"/>
    <property type="molecule type" value="Genomic_DNA"/>
</dbReference>
<organism evidence="2 3">
    <name type="scientific">Lentibacillus kimchii</name>
    <dbReference type="NCBI Taxonomy" id="1542911"/>
    <lineage>
        <taxon>Bacteria</taxon>
        <taxon>Bacillati</taxon>
        <taxon>Bacillota</taxon>
        <taxon>Bacilli</taxon>
        <taxon>Bacillales</taxon>
        <taxon>Bacillaceae</taxon>
        <taxon>Lentibacillus</taxon>
    </lineage>
</organism>